<organism evidence="8 9">
    <name type="scientific">Coffea arabica</name>
    <name type="common">Arabian coffee</name>
    <dbReference type="NCBI Taxonomy" id="13443"/>
    <lineage>
        <taxon>Eukaryota</taxon>
        <taxon>Viridiplantae</taxon>
        <taxon>Streptophyta</taxon>
        <taxon>Embryophyta</taxon>
        <taxon>Tracheophyta</taxon>
        <taxon>Spermatophyta</taxon>
        <taxon>Magnoliopsida</taxon>
        <taxon>eudicotyledons</taxon>
        <taxon>Gunneridae</taxon>
        <taxon>Pentapetalae</taxon>
        <taxon>asterids</taxon>
        <taxon>lamiids</taxon>
        <taxon>Gentianales</taxon>
        <taxon>Rubiaceae</taxon>
        <taxon>Ixoroideae</taxon>
        <taxon>Gardenieae complex</taxon>
        <taxon>Bertiereae - Coffeeae clade</taxon>
        <taxon>Coffeeae</taxon>
        <taxon>Coffea</taxon>
    </lineage>
</organism>
<reference evidence="9" key="1">
    <citation type="submission" date="2025-08" db="UniProtKB">
        <authorList>
            <consortium name="RefSeq"/>
        </authorList>
    </citation>
    <scope>IDENTIFICATION</scope>
    <source>
        <tissue evidence="9">Leaves</tissue>
    </source>
</reference>
<name>A0ABM4WPG7_COFAR</name>
<dbReference type="PANTHER" id="PTHR35046:SF9">
    <property type="entry name" value="RNA-DIRECTED DNA POLYMERASE"/>
    <property type="match status" value="1"/>
</dbReference>
<keyword evidence="4" id="KW-0255">Endonuclease</keyword>
<evidence type="ECO:0000256" key="1">
    <source>
        <dbReference type="ARBA" id="ARBA00022679"/>
    </source>
</evidence>
<evidence type="ECO:0000256" key="3">
    <source>
        <dbReference type="ARBA" id="ARBA00022722"/>
    </source>
</evidence>
<dbReference type="Proteomes" id="UP001652660">
    <property type="component" value="Chromosome 2e"/>
</dbReference>
<keyword evidence="6" id="KW-0695">RNA-directed DNA polymerase</keyword>
<evidence type="ECO:0000256" key="6">
    <source>
        <dbReference type="ARBA" id="ARBA00022918"/>
    </source>
</evidence>
<keyword evidence="2" id="KW-0548">Nucleotidyltransferase</keyword>
<evidence type="ECO:0000256" key="2">
    <source>
        <dbReference type="ARBA" id="ARBA00022695"/>
    </source>
</evidence>
<dbReference type="InterPro" id="IPR041373">
    <property type="entry name" value="RT_RNaseH"/>
</dbReference>
<evidence type="ECO:0000259" key="7">
    <source>
        <dbReference type="Pfam" id="PF17917"/>
    </source>
</evidence>
<gene>
    <name evidence="9" type="primary">LOC140036234</name>
</gene>
<dbReference type="RefSeq" id="XP_071933671.1">
    <property type="nucleotide sequence ID" value="XM_072077570.1"/>
</dbReference>
<sequence length="458" mass="51591">MRVDKQKVKVILEWPTPKYGGDVRSFHGLADFYRRFVKDFSILAAPLTELIKRNEKFHWGDPQEKAFQLLKHKLTHAPVLTLPDFSKTFEIDCDALGIRVGVVLTQEGKPVAYFSEKLNGAALKYSTYDKELYALIRALQVWQHYLKPKEFVIHTDHESFKYLKVQHNLSKKHARWIAFVESFPYVIKCKTGKSNMIADSLSHWYSLLTTLDARLLSFEMIKDLYAKNADFGEICASCAKSGQGVLLLATNATRCRKSDGSMPYLAVHSTTCFSPFEIVYGFNPLTPLDLVPLPSSERVNIDGKKRANFVKKLHEKVYANIEKCTTQYAKHANKGRHKMVFEPGEYGVSTTFNVSDLAAFDTDDACDLRTNPSQEEGNASIIMVVQGSDSGVEGPIASNQVRVPIGPITRARAKRFKEQLNALVQTAYKSFKGFLIIGDVDQDTSKLVNCIQVVDAQD</sequence>
<dbReference type="PANTHER" id="PTHR35046">
    <property type="entry name" value="ZINC KNUCKLE (CCHC-TYPE) FAMILY PROTEIN"/>
    <property type="match status" value="1"/>
</dbReference>
<evidence type="ECO:0000313" key="9">
    <source>
        <dbReference type="RefSeq" id="XP_071933671.1"/>
    </source>
</evidence>
<dbReference type="InterPro" id="IPR043128">
    <property type="entry name" value="Rev_trsase/Diguanyl_cyclase"/>
</dbReference>
<dbReference type="Pfam" id="PF17917">
    <property type="entry name" value="RT_RNaseH"/>
    <property type="match status" value="1"/>
</dbReference>
<protein>
    <recommendedName>
        <fullName evidence="7">Reverse transcriptase RNase H-like domain-containing protein</fullName>
    </recommendedName>
</protein>
<proteinExistence type="predicted"/>
<feature type="domain" description="Reverse transcriptase RNase H-like" evidence="7">
    <location>
        <begin position="84"/>
        <end position="183"/>
    </location>
</feature>
<dbReference type="CDD" id="cd09274">
    <property type="entry name" value="RNase_HI_RT_Ty3"/>
    <property type="match status" value="1"/>
</dbReference>
<keyword evidence="5" id="KW-0378">Hydrolase</keyword>
<accession>A0ABM4WPG7</accession>
<dbReference type="GeneID" id="140036234"/>
<evidence type="ECO:0000313" key="8">
    <source>
        <dbReference type="Proteomes" id="UP001652660"/>
    </source>
</evidence>
<dbReference type="SUPFAM" id="SSF56672">
    <property type="entry name" value="DNA/RNA polymerases"/>
    <property type="match status" value="1"/>
</dbReference>
<keyword evidence="1" id="KW-0808">Transferase</keyword>
<keyword evidence="3" id="KW-0540">Nuclease</keyword>
<dbReference type="InterPro" id="IPR043502">
    <property type="entry name" value="DNA/RNA_pol_sf"/>
</dbReference>
<keyword evidence="8" id="KW-1185">Reference proteome</keyword>
<evidence type="ECO:0000256" key="5">
    <source>
        <dbReference type="ARBA" id="ARBA00022801"/>
    </source>
</evidence>
<evidence type="ECO:0000256" key="4">
    <source>
        <dbReference type="ARBA" id="ARBA00022759"/>
    </source>
</evidence>
<dbReference type="Gene3D" id="3.30.70.270">
    <property type="match status" value="1"/>
</dbReference>